<keyword evidence="2" id="KW-1185">Reference proteome</keyword>
<dbReference type="InterPro" id="IPR015422">
    <property type="entry name" value="PyrdxlP-dep_Trfase_small"/>
</dbReference>
<gene>
    <name evidence="1" type="ORF">ST44_07830</name>
</gene>
<dbReference type="STRING" id="1602171.ST44_07830"/>
<dbReference type="EMBL" id="JXQK01000056">
    <property type="protein sequence ID" value="KIP62194.1"/>
    <property type="molecule type" value="Genomic_DNA"/>
</dbReference>
<evidence type="ECO:0000313" key="1">
    <source>
        <dbReference type="EMBL" id="KIP62194.1"/>
    </source>
</evidence>
<accession>A0A0D0I547</accession>
<dbReference type="Gene3D" id="3.90.1150.10">
    <property type="entry name" value="Aspartate Aminotransferase, domain 1"/>
    <property type="match status" value="1"/>
</dbReference>
<evidence type="ECO:0000313" key="2">
    <source>
        <dbReference type="Proteomes" id="UP000032046"/>
    </source>
</evidence>
<dbReference type="RefSeq" id="WP_042519402.1">
    <property type="nucleotide sequence ID" value="NZ_JXQK01000056.1"/>
</dbReference>
<reference evidence="1 2" key="1">
    <citation type="submission" date="2015-01" db="EMBL/GenBank/DDBJ databases">
        <title>Comparative genomics of non-oral Prevotella species.</title>
        <authorList>
            <person name="Accetto T."/>
            <person name="Nograsek B."/>
            <person name="Avgustin G."/>
        </authorList>
    </citation>
    <scope>NUCLEOTIDE SEQUENCE [LARGE SCALE GENOMIC DNA]</scope>
    <source>
        <strain evidence="1 2">P5-119</strain>
    </source>
</reference>
<dbReference type="InterPro" id="IPR015424">
    <property type="entry name" value="PyrdxlP-dep_Trfase"/>
</dbReference>
<proteinExistence type="predicted"/>
<organism evidence="1 2">
    <name type="scientific">Prevotella pectinovora</name>
    <dbReference type="NCBI Taxonomy" id="1602169"/>
    <lineage>
        <taxon>Bacteria</taxon>
        <taxon>Pseudomonadati</taxon>
        <taxon>Bacteroidota</taxon>
        <taxon>Bacteroidia</taxon>
        <taxon>Bacteroidales</taxon>
        <taxon>Prevotellaceae</taxon>
        <taxon>Prevotella</taxon>
    </lineage>
</organism>
<evidence type="ECO:0008006" key="3">
    <source>
        <dbReference type="Google" id="ProtNLM"/>
    </source>
</evidence>
<dbReference type="Proteomes" id="UP000032046">
    <property type="component" value="Unassembled WGS sequence"/>
</dbReference>
<protein>
    <recommendedName>
        <fullName evidence="3">DegT/DnrJ/EryC1/StrS aminotransferase family protein</fullName>
    </recommendedName>
</protein>
<name>A0A0D0I547_9BACT</name>
<comment type="caution">
    <text evidence="1">The sequence shown here is derived from an EMBL/GenBank/DDBJ whole genome shotgun (WGS) entry which is preliminary data.</text>
</comment>
<dbReference type="SUPFAM" id="SSF53383">
    <property type="entry name" value="PLP-dependent transferases"/>
    <property type="match status" value="1"/>
</dbReference>
<sequence length="321" mass="36794">MEAIGGYFELADCEQADNFPHGTGILLNTGRNALEYILCTIKQVSRIYIPYFTCEVVLEPIKRLRIPYNYYHINQCFEIAEDIKLGDNEYIIVNNYYGIKDSYISSLYNAYGEHMIVDCAQAFFAPVKSEIKAFYSSRKYVGVADGGIAYIGNEQPIDTSFYEEEPTVSHSDHLFIRKEKGAEAGFACYQADEEALDNQPIRRMSSVTKETLLRIDYERIKAKRLSNWAILEDALAGTNKIQLPAASEFECPMVYPYAVINGQELRKRLIENKVFVAKYWPNVILCEGFEFEVGLANNVMALPIDQRYDEEDMERIVQTIK</sequence>
<dbReference type="AlphaFoldDB" id="A0A0D0I547"/>